<dbReference type="CDD" id="cd00093">
    <property type="entry name" value="HTH_XRE"/>
    <property type="match status" value="1"/>
</dbReference>
<feature type="domain" description="HTH cro/C1-type" evidence="2">
    <location>
        <begin position="7"/>
        <end position="61"/>
    </location>
</feature>
<dbReference type="CDD" id="cd02209">
    <property type="entry name" value="cupin_XRE_C"/>
    <property type="match status" value="1"/>
</dbReference>
<dbReference type="Gene3D" id="2.60.120.10">
    <property type="entry name" value="Jelly Rolls"/>
    <property type="match status" value="1"/>
</dbReference>
<dbReference type="Proteomes" id="UP000030408">
    <property type="component" value="Unassembled WGS sequence"/>
</dbReference>
<dbReference type="PROSITE" id="PS50943">
    <property type="entry name" value="HTH_CROC1"/>
    <property type="match status" value="1"/>
</dbReference>
<organism evidence="3 4">
    <name type="scientific">Ureibacillus sinduriensis BLB-1 = JCM 15800</name>
    <dbReference type="NCBI Taxonomy" id="1384057"/>
    <lineage>
        <taxon>Bacteria</taxon>
        <taxon>Bacillati</taxon>
        <taxon>Bacillota</taxon>
        <taxon>Bacilli</taxon>
        <taxon>Bacillales</taxon>
        <taxon>Caryophanaceae</taxon>
        <taxon>Ureibacillus</taxon>
    </lineage>
</organism>
<keyword evidence="1" id="KW-0238">DNA-binding</keyword>
<comment type="caution">
    <text evidence="3">The sequence shown here is derived from an EMBL/GenBank/DDBJ whole genome shotgun (WGS) entry which is preliminary data.</text>
</comment>
<dbReference type="GO" id="GO:0005829">
    <property type="term" value="C:cytosol"/>
    <property type="evidence" value="ECO:0007669"/>
    <property type="project" value="TreeGrafter"/>
</dbReference>
<reference evidence="3 4" key="1">
    <citation type="submission" date="2014-02" db="EMBL/GenBank/DDBJ databases">
        <title>Draft genome sequence of Lysinibacillus sinduriensis JCM 15800.</title>
        <authorList>
            <person name="Zhang F."/>
            <person name="Wang G."/>
            <person name="Zhang L."/>
        </authorList>
    </citation>
    <scope>NUCLEOTIDE SEQUENCE [LARGE SCALE GENOMIC DNA]</scope>
    <source>
        <strain evidence="3 4">JCM 15800</strain>
    </source>
</reference>
<dbReference type="EMBL" id="JPVO01000055">
    <property type="protein sequence ID" value="KGR73737.1"/>
    <property type="molecule type" value="Genomic_DNA"/>
</dbReference>
<gene>
    <name evidence="3" type="ORF">CD33_17115</name>
</gene>
<dbReference type="InterPro" id="IPR014710">
    <property type="entry name" value="RmlC-like_jellyroll"/>
</dbReference>
<protein>
    <submittedName>
        <fullName evidence="3">Cro/Cl family transcriptional regulator</fullName>
    </submittedName>
</protein>
<dbReference type="InterPro" id="IPR050807">
    <property type="entry name" value="TransReg_Diox_bact_type"/>
</dbReference>
<dbReference type="InterPro" id="IPR010982">
    <property type="entry name" value="Lambda_DNA-bd_dom_sf"/>
</dbReference>
<dbReference type="eggNOG" id="COG1396">
    <property type="taxonomic scope" value="Bacteria"/>
</dbReference>
<dbReference type="SMART" id="SM00530">
    <property type="entry name" value="HTH_XRE"/>
    <property type="match status" value="1"/>
</dbReference>
<dbReference type="InterPro" id="IPR011051">
    <property type="entry name" value="RmlC_Cupin_sf"/>
</dbReference>
<dbReference type="Gene3D" id="1.10.260.40">
    <property type="entry name" value="lambda repressor-like DNA-binding domains"/>
    <property type="match status" value="1"/>
</dbReference>
<dbReference type="GO" id="GO:0003700">
    <property type="term" value="F:DNA-binding transcription factor activity"/>
    <property type="evidence" value="ECO:0007669"/>
    <property type="project" value="TreeGrafter"/>
</dbReference>
<dbReference type="GO" id="GO:0003677">
    <property type="term" value="F:DNA binding"/>
    <property type="evidence" value="ECO:0007669"/>
    <property type="project" value="UniProtKB-KW"/>
</dbReference>
<sequence length="180" mass="20552">MQIGSKIKALRLKKGLTQEELGERTDLTKGYISQLERDLNSPSIETLFSILEVLGTTPKDFFDDSLSEQKVVYDINDQTSFVDEDKGYKIQWLIPTSNEKEMEPVLITLQKNGEYKQFEPSLAETFIYVIKGRIRVVLDNHEYIACEGNAIYYEASANHQIFNANNGKTELLLVATESYL</sequence>
<dbReference type="OrthoDB" id="9814553at2"/>
<dbReference type="InterPro" id="IPR013096">
    <property type="entry name" value="Cupin_2"/>
</dbReference>
<name>A0A0A3IFV3_9BACL</name>
<dbReference type="InterPro" id="IPR001387">
    <property type="entry name" value="Cro/C1-type_HTH"/>
</dbReference>
<dbReference type="PANTHER" id="PTHR46797:SF2">
    <property type="entry name" value="TRANSCRIPTIONAL REGULATOR"/>
    <property type="match status" value="1"/>
</dbReference>
<dbReference type="AlphaFoldDB" id="A0A0A3IFV3"/>
<evidence type="ECO:0000313" key="4">
    <source>
        <dbReference type="Proteomes" id="UP000030408"/>
    </source>
</evidence>
<evidence type="ECO:0000313" key="3">
    <source>
        <dbReference type="EMBL" id="KGR73737.1"/>
    </source>
</evidence>
<accession>A0A0A3IFV3</accession>
<dbReference type="RefSeq" id="WP_036202569.1">
    <property type="nucleotide sequence ID" value="NZ_AVCY01000001.1"/>
</dbReference>
<dbReference type="Pfam" id="PF07883">
    <property type="entry name" value="Cupin_2"/>
    <property type="match status" value="1"/>
</dbReference>
<evidence type="ECO:0000259" key="2">
    <source>
        <dbReference type="PROSITE" id="PS50943"/>
    </source>
</evidence>
<dbReference type="Pfam" id="PF01381">
    <property type="entry name" value="HTH_3"/>
    <property type="match status" value="1"/>
</dbReference>
<dbReference type="SUPFAM" id="SSF51182">
    <property type="entry name" value="RmlC-like cupins"/>
    <property type="match status" value="1"/>
</dbReference>
<dbReference type="PANTHER" id="PTHR46797">
    <property type="entry name" value="HTH-TYPE TRANSCRIPTIONAL REGULATOR"/>
    <property type="match status" value="1"/>
</dbReference>
<proteinExistence type="predicted"/>
<dbReference type="STRING" id="1384057.CD33_17115"/>
<evidence type="ECO:0000256" key="1">
    <source>
        <dbReference type="ARBA" id="ARBA00023125"/>
    </source>
</evidence>
<dbReference type="SUPFAM" id="SSF47413">
    <property type="entry name" value="lambda repressor-like DNA-binding domains"/>
    <property type="match status" value="1"/>
</dbReference>
<keyword evidence="4" id="KW-1185">Reference proteome</keyword>